<dbReference type="EMBL" id="JBBNAF010000003">
    <property type="protein sequence ID" value="KAK9160587.1"/>
    <property type="molecule type" value="Genomic_DNA"/>
</dbReference>
<accession>A0AAP0KXF8</accession>
<keyword evidence="2" id="KW-1185">Reference proteome</keyword>
<evidence type="ECO:0000313" key="1">
    <source>
        <dbReference type="EMBL" id="KAK9160587.1"/>
    </source>
</evidence>
<sequence>MFILTLSPSESQFSFSIELSGEEKMSEGDHPDYSKSFVIGSAIFNILVGLKPYSFSLNFPITGEIEAKLVRRHEEHAQATLDRPIDEKQLY</sequence>
<evidence type="ECO:0000313" key="2">
    <source>
        <dbReference type="Proteomes" id="UP001420932"/>
    </source>
</evidence>
<gene>
    <name evidence="1" type="ORF">Syun_006928</name>
</gene>
<dbReference type="AlphaFoldDB" id="A0AAP0KXF8"/>
<reference evidence="1 2" key="1">
    <citation type="submission" date="2024-01" db="EMBL/GenBank/DDBJ databases">
        <title>Genome assemblies of Stephania.</title>
        <authorList>
            <person name="Yang L."/>
        </authorList>
    </citation>
    <scope>NUCLEOTIDE SEQUENCE [LARGE SCALE GENOMIC DNA]</scope>
    <source>
        <strain evidence="1">YNDBR</strain>
        <tissue evidence="1">Leaf</tissue>
    </source>
</reference>
<comment type="caution">
    <text evidence="1">The sequence shown here is derived from an EMBL/GenBank/DDBJ whole genome shotgun (WGS) entry which is preliminary data.</text>
</comment>
<dbReference type="Proteomes" id="UP001420932">
    <property type="component" value="Unassembled WGS sequence"/>
</dbReference>
<organism evidence="1 2">
    <name type="scientific">Stephania yunnanensis</name>
    <dbReference type="NCBI Taxonomy" id="152371"/>
    <lineage>
        <taxon>Eukaryota</taxon>
        <taxon>Viridiplantae</taxon>
        <taxon>Streptophyta</taxon>
        <taxon>Embryophyta</taxon>
        <taxon>Tracheophyta</taxon>
        <taxon>Spermatophyta</taxon>
        <taxon>Magnoliopsida</taxon>
        <taxon>Ranunculales</taxon>
        <taxon>Menispermaceae</taxon>
        <taxon>Menispermoideae</taxon>
        <taxon>Cissampelideae</taxon>
        <taxon>Stephania</taxon>
    </lineage>
</organism>
<name>A0AAP0KXF8_9MAGN</name>
<proteinExistence type="predicted"/>
<protein>
    <submittedName>
        <fullName evidence="1">Uncharacterized protein</fullName>
    </submittedName>
</protein>